<dbReference type="InterPro" id="IPR002124">
    <property type="entry name" value="Cyt_c_oxidase_su5b"/>
</dbReference>
<dbReference type="RefSeq" id="XP_026280526.1">
    <property type="nucleotide sequence ID" value="XM_026424741.2"/>
</dbReference>
<keyword evidence="2 3" id="KW-0862">Zinc</keyword>
<dbReference type="GO" id="GO:0045277">
    <property type="term" value="C:respiratory chain complex IV"/>
    <property type="evidence" value="ECO:0007669"/>
    <property type="project" value="InterPro"/>
</dbReference>
<dbReference type="SUPFAM" id="SSF57802">
    <property type="entry name" value="Rubredoxin-like"/>
    <property type="match status" value="1"/>
</dbReference>
<dbReference type="OrthoDB" id="10249250at2759"/>
<dbReference type="AlphaFoldDB" id="A0A6J1SPR3"/>
<dbReference type="Gene3D" id="2.60.11.10">
    <property type="entry name" value="Cytochrome c oxidase, subunit Vb"/>
    <property type="match status" value="1"/>
</dbReference>
<feature type="binding site" evidence="3">
    <location>
        <position position="113"/>
    </location>
    <ligand>
        <name>Zn(2+)</name>
        <dbReference type="ChEBI" id="CHEBI:29105"/>
    </ligand>
</feature>
<dbReference type="GO" id="GO:0046872">
    <property type="term" value="F:metal ion binding"/>
    <property type="evidence" value="ECO:0007669"/>
    <property type="project" value="UniProtKB-KW"/>
</dbReference>
<name>A0A6J1SPR3_FRAOC</name>
<reference evidence="5" key="1">
    <citation type="submission" date="2025-08" db="UniProtKB">
        <authorList>
            <consortium name="RefSeq"/>
        </authorList>
    </citation>
    <scope>IDENTIFICATION</scope>
    <source>
        <tissue evidence="5">Whole organism</tissue>
    </source>
</reference>
<dbReference type="KEGG" id="foc:113207960"/>
<evidence type="ECO:0000256" key="2">
    <source>
        <dbReference type="ARBA" id="ARBA00022833"/>
    </source>
</evidence>
<dbReference type="GO" id="GO:0005740">
    <property type="term" value="C:mitochondrial envelope"/>
    <property type="evidence" value="ECO:0007669"/>
    <property type="project" value="InterPro"/>
</dbReference>
<dbReference type="Pfam" id="PF01215">
    <property type="entry name" value="COX5B"/>
    <property type="match status" value="1"/>
</dbReference>
<evidence type="ECO:0000256" key="1">
    <source>
        <dbReference type="ARBA" id="ARBA00022723"/>
    </source>
</evidence>
<dbReference type="PANTHER" id="PTHR10122">
    <property type="entry name" value="CYTOCHROME C OXIDASE SUBUNIT 5B, MITOCHONDRIAL"/>
    <property type="match status" value="1"/>
</dbReference>
<dbReference type="GeneID" id="113207960"/>
<evidence type="ECO:0000313" key="4">
    <source>
        <dbReference type="Proteomes" id="UP000504606"/>
    </source>
</evidence>
<dbReference type="CDD" id="cd00924">
    <property type="entry name" value="Cyt_c_Oxidase_Vb"/>
    <property type="match status" value="1"/>
</dbReference>
<proteinExistence type="predicted"/>
<dbReference type="Proteomes" id="UP000504606">
    <property type="component" value="Unplaced"/>
</dbReference>
<dbReference type="FunFam" id="2.60.11.10:FF:000004">
    <property type="entry name" value="Cytochrome c oxidase subunit 5B"/>
    <property type="match status" value="1"/>
</dbReference>
<dbReference type="InterPro" id="IPR036972">
    <property type="entry name" value="Cyt_c_oxidase_su5b_sf"/>
</dbReference>
<protein>
    <submittedName>
        <fullName evidence="5">Cytochrome c oxidase subunit 5B, mitochondrial</fullName>
    </submittedName>
</protein>
<feature type="binding site" evidence="3">
    <location>
        <position position="111"/>
    </location>
    <ligand>
        <name>Zn(2+)</name>
        <dbReference type="ChEBI" id="CHEBI:29105"/>
    </ligand>
</feature>
<evidence type="ECO:0000313" key="5">
    <source>
        <dbReference type="RefSeq" id="XP_026280526.1"/>
    </source>
</evidence>
<gene>
    <name evidence="5" type="primary">LOC113207960</name>
</gene>
<dbReference type="PANTHER" id="PTHR10122:SF0">
    <property type="entry name" value="CYTOCHROME C OXIDASE SUBUNIT 5B, ISOFORM A-RELATED"/>
    <property type="match status" value="1"/>
</dbReference>
<feature type="binding site" evidence="3">
    <location>
        <position position="89"/>
    </location>
    <ligand>
        <name>Zn(2+)</name>
        <dbReference type="ChEBI" id="CHEBI:29105"/>
    </ligand>
</feature>
<organism evidence="4 5">
    <name type="scientific">Frankliniella occidentalis</name>
    <name type="common">Western flower thrips</name>
    <name type="synonym">Euthrips occidentalis</name>
    <dbReference type="NCBI Taxonomy" id="133901"/>
    <lineage>
        <taxon>Eukaryota</taxon>
        <taxon>Metazoa</taxon>
        <taxon>Ecdysozoa</taxon>
        <taxon>Arthropoda</taxon>
        <taxon>Hexapoda</taxon>
        <taxon>Insecta</taxon>
        <taxon>Pterygota</taxon>
        <taxon>Neoptera</taxon>
        <taxon>Paraneoptera</taxon>
        <taxon>Thysanoptera</taxon>
        <taxon>Terebrantia</taxon>
        <taxon>Thripoidea</taxon>
        <taxon>Thripidae</taxon>
        <taxon>Frankliniella</taxon>
    </lineage>
</organism>
<evidence type="ECO:0000256" key="3">
    <source>
        <dbReference type="PIRSR" id="PIRSR602124-1"/>
    </source>
</evidence>
<sequence length="125" mass="14093">MALQRVLVSLARRSFSTASTTSPMSRLFANTDYTPNPLEHASGIEKKQLIAELAGNDDPFDVSVVKRGACTKDQPQVVLSCNHERLVGCICEEDSESVVWMWLRQNESKRCACGYWFKLQKKEPL</sequence>
<dbReference type="GO" id="GO:0006123">
    <property type="term" value="P:mitochondrial electron transport, cytochrome c to oxygen"/>
    <property type="evidence" value="ECO:0007669"/>
    <property type="project" value="InterPro"/>
</dbReference>
<feature type="binding site" evidence="3">
    <location>
        <position position="91"/>
    </location>
    <ligand>
        <name>Zn(2+)</name>
        <dbReference type="ChEBI" id="CHEBI:29105"/>
    </ligand>
</feature>
<keyword evidence="1 3" id="KW-0479">Metal-binding</keyword>
<keyword evidence="4" id="KW-1185">Reference proteome</keyword>
<dbReference type="PROSITE" id="PS51359">
    <property type="entry name" value="COX5B_2"/>
    <property type="match status" value="1"/>
</dbReference>
<accession>A0A6J1SPR3</accession>